<dbReference type="EMBL" id="MU089679">
    <property type="protein sequence ID" value="KAF7849896.1"/>
    <property type="molecule type" value="Genomic_DNA"/>
</dbReference>
<proteinExistence type="predicted"/>
<dbReference type="AlphaFoldDB" id="A0A8T0CU98"/>
<feature type="domain" description="DUF7138" evidence="2">
    <location>
        <begin position="8"/>
        <end position="89"/>
    </location>
</feature>
<dbReference type="OrthoDB" id="778072at2759"/>
<accession>A0A8T0CU98</accession>
<dbReference type="InterPro" id="IPR055562">
    <property type="entry name" value="DUF7138"/>
</dbReference>
<evidence type="ECO:0000256" key="1">
    <source>
        <dbReference type="SAM" id="MobiDB-lite"/>
    </source>
</evidence>
<evidence type="ECO:0000259" key="2">
    <source>
        <dbReference type="Pfam" id="PF23596"/>
    </source>
</evidence>
<dbReference type="PANTHER" id="PTHR36351">
    <property type="entry name" value="EMBRYO SAC DEVELOPMENT ARREST 12"/>
    <property type="match status" value="1"/>
</dbReference>
<dbReference type="Proteomes" id="UP000806378">
    <property type="component" value="Unassembled WGS sequence"/>
</dbReference>
<organism evidence="3 4">
    <name type="scientific">Corymbia citriodora subsp. variegata</name>
    <dbReference type="NCBI Taxonomy" id="360336"/>
    <lineage>
        <taxon>Eukaryota</taxon>
        <taxon>Viridiplantae</taxon>
        <taxon>Streptophyta</taxon>
        <taxon>Embryophyta</taxon>
        <taxon>Tracheophyta</taxon>
        <taxon>Spermatophyta</taxon>
        <taxon>Magnoliopsida</taxon>
        <taxon>eudicotyledons</taxon>
        <taxon>Gunneridae</taxon>
        <taxon>Pentapetalae</taxon>
        <taxon>rosids</taxon>
        <taxon>malvids</taxon>
        <taxon>Myrtales</taxon>
        <taxon>Myrtaceae</taxon>
        <taxon>Myrtoideae</taxon>
        <taxon>Eucalypteae</taxon>
        <taxon>Corymbia</taxon>
    </lineage>
</organism>
<keyword evidence="4" id="KW-1185">Reference proteome</keyword>
<protein>
    <recommendedName>
        <fullName evidence="2">DUF7138 domain-containing protein</fullName>
    </recommendedName>
</protein>
<dbReference type="Gramene" id="rna-gnl|WGS:JABURB|Cocit.L0150.1">
    <property type="protein sequence ID" value="cds-KAF7849896.1"/>
    <property type="gene ID" value="gene-BT93_L0150"/>
</dbReference>
<evidence type="ECO:0000313" key="3">
    <source>
        <dbReference type="EMBL" id="KAF7849896.1"/>
    </source>
</evidence>
<name>A0A8T0CU98_CORYI</name>
<sequence length="242" mass="26731">MQNAPAGALFPAFFSDGERETLLGTILVHPSLRFHDLRLTIAQQIGVPPHQFAVFLADHRDDHPHHPTTPSWPGKVAVTDRFDFAAAAAAARQVGARCCFLVVLKRSRRERRKGGVGGGGGRDEPAKSPPENAMLLRRDRSLESPSHPNRPVSGFHPAMVDQYRQMQAERERFLVMSAALEELRRRQSASHGVVACEKCEEEKRSGDPTAFHCCPNDPVIEPGFRTRAGPIARPVKRPGEEA</sequence>
<reference evidence="3" key="1">
    <citation type="submission" date="2020-05" db="EMBL/GenBank/DDBJ databases">
        <title>WGS assembly of Corymbia citriodora subspecies variegata.</title>
        <authorList>
            <person name="Barry K."/>
            <person name="Hundley H."/>
            <person name="Shu S."/>
            <person name="Jenkins J."/>
            <person name="Grimwood J."/>
            <person name="Baten A."/>
        </authorList>
    </citation>
    <scope>NUCLEOTIDE SEQUENCE</scope>
    <source>
        <strain evidence="3">CV2-018</strain>
    </source>
</reference>
<dbReference type="PANTHER" id="PTHR36351:SF1">
    <property type="entry name" value="EMBRYO SAC DEVELOPMENT ARREST 12"/>
    <property type="match status" value="1"/>
</dbReference>
<evidence type="ECO:0000313" key="4">
    <source>
        <dbReference type="Proteomes" id="UP000806378"/>
    </source>
</evidence>
<dbReference type="Pfam" id="PF23596">
    <property type="entry name" value="DUF7138"/>
    <property type="match status" value="1"/>
</dbReference>
<gene>
    <name evidence="3" type="ORF">BT93_L0150</name>
</gene>
<feature type="region of interest" description="Disordered" evidence="1">
    <location>
        <begin position="111"/>
        <end position="132"/>
    </location>
</feature>
<comment type="caution">
    <text evidence="3">The sequence shown here is derived from an EMBL/GenBank/DDBJ whole genome shotgun (WGS) entry which is preliminary data.</text>
</comment>